<gene>
    <name evidence="1" type="ORF">M8818_006301</name>
</gene>
<evidence type="ECO:0000313" key="1">
    <source>
        <dbReference type="EMBL" id="KAK8200981.1"/>
    </source>
</evidence>
<keyword evidence="2" id="KW-1185">Reference proteome</keyword>
<accession>A0ACC3S9A3</accession>
<sequence>MPNTGRYLTSFVALFTITAPFIFDWNETHIYNPTWPGHAKFHNGQTMSQGVYLGLLTLYYTWRSSSPRSSSSSSASGCASASRELDDLFTAALVAEAYWATQLAAWFFPDVTAADPPMDPEYFFQFYILSVASVLITAGYWVQAREVRKVKEE</sequence>
<comment type="caution">
    <text evidence="1">The sequence shown here is derived from an EMBL/GenBank/DDBJ whole genome shotgun (WGS) entry which is preliminary data.</text>
</comment>
<name>A0ACC3S9A3_9PEZI</name>
<reference evidence="1" key="1">
    <citation type="submission" date="2024-02" db="EMBL/GenBank/DDBJ databases">
        <title>Metagenome Assembled Genome of Zalaria obscura JY119.</title>
        <authorList>
            <person name="Vighnesh L."/>
            <person name="Jagadeeshwari U."/>
            <person name="Venkata Ramana C."/>
            <person name="Sasikala C."/>
        </authorList>
    </citation>
    <scope>NUCLEOTIDE SEQUENCE</scope>
    <source>
        <strain evidence="1">JY119</strain>
    </source>
</reference>
<dbReference type="Proteomes" id="UP001320706">
    <property type="component" value="Unassembled WGS sequence"/>
</dbReference>
<evidence type="ECO:0000313" key="2">
    <source>
        <dbReference type="Proteomes" id="UP001320706"/>
    </source>
</evidence>
<dbReference type="EMBL" id="JAMKPW020000038">
    <property type="protein sequence ID" value="KAK8200981.1"/>
    <property type="molecule type" value="Genomic_DNA"/>
</dbReference>
<protein>
    <submittedName>
        <fullName evidence="1">Uncharacterized protein</fullName>
    </submittedName>
</protein>
<proteinExistence type="predicted"/>
<organism evidence="1 2">
    <name type="scientific">Zalaria obscura</name>
    <dbReference type="NCBI Taxonomy" id="2024903"/>
    <lineage>
        <taxon>Eukaryota</taxon>
        <taxon>Fungi</taxon>
        <taxon>Dikarya</taxon>
        <taxon>Ascomycota</taxon>
        <taxon>Pezizomycotina</taxon>
        <taxon>Dothideomycetes</taxon>
        <taxon>Dothideomycetidae</taxon>
        <taxon>Dothideales</taxon>
        <taxon>Zalariaceae</taxon>
        <taxon>Zalaria</taxon>
    </lineage>
</organism>